<dbReference type="SMART" id="SM00530">
    <property type="entry name" value="HTH_XRE"/>
    <property type="match status" value="1"/>
</dbReference>
<dbReference type="EMBL" id="CP088295">
    <property type="protein sequence ID" value="UUY01574.1"/>
    <property type="molecule type" value="Genomic_DNA"/>
</dbReference>
<dbReference type="SUPFAM" id="SSF47413">
    <property type="entry name" value="lambda repressor-like DNA-binding domains"/>
    <property type="match status" value="1"/>
</dbReference>
<dbReference type="InterPro" id="IPR010982">
    <property type="entry name" value="Lambda_DNA-bd_dom_sf"/>
</dbReference>
<dbReference type="PANTHER" id="PTHR46797">
    <property type="entry name" value="HTH-TYPE TRANSCRIPTIONAL REGULATOR"/>
    <property type="match status" value="1"/>
</dbReference>
<dbReference type="InterPro" id="IPR050807">
    <property type="entry name" value="TransReg_Diox_bact_type"/>
</dbReference>
<protein>
    <submittedName>
        <fullName evidence="4">Helix-turn-helix domain-containing protein</fullName>
    </submittedName>
</protein>
<organism evidence="4 5">
    <name type="scientific">Svornostia abyssi</name>
    <dbReference type="NCBI Taxonomy" id="2898438"/>
    <lineage>
        <taxon>Bacteria</taxon>
        <taxon>Bacillati</taxon>
        <taxon>Actinomycetota</taxon>
        <taxon>Thermoleophilia</taxon>
        <taxon>Solirubrobacterales</taxon>
        <taxon>Baekduiaceae</taxon>
        <taxon>Svornostia</taxon>
    </lineage>
</organism>
<evidence type="ECO:0000313" key="5">
    <source>
        <dbReference type="Proteomes" id="UP001058860"/>
    </source>
</evidence>
<proteinExistence type="predicted"/>
<evidence type="ECO:0000256" key="2">
    <source>
        <dbReference type="SAM" id="MobiDB-lite"/>
    </source>
</evidence>
<dbReference type="PANTHER" id="PTHR46797:SF1">
    <property type="entry name" value="METHYLPHOSPHONATE SYNTHASE"/>
    <property type="match status" value="1"/>
</dbReference>
<evidence type="ECO:0000313" key="4">
    <source>
        <dbReference type="EMBL" id="UUY01574.1"/>
    </source>
</evidence>
<dbReference type="Gene3D" id="1.10.260.40">
    <property type="entry name" value="lambda repressor-like DNA-binding domains"/>
    <property type="match status" value="1"/>
</dbReference>
<dbReference type="InterPro" id="IPR001387">
    <property type="entry name" value="Cro/C1-type_HTH"/>
</dbReference>
<reference evidence="5" key="1">
    <citation type="submission" date="2021-11" db="EMBL/GenBank/DDBJ databases">
        <title>Cultivation dependent microbiological survey of springs from the worlds oldest radium mine currently devoted to the extraction of radon-saturated water.</title>
        <authorList>
            <person name="Kapinusova G."/>
            <person name="Smrhova T."/>
            <person name="Strejcek M."/>
            <person name="Suman J."/>
            <person name="Jani K."/>
            <person name="Pajer P."/>
            <person name="Uhlik O."/>
        </authorList>
    </citation>
    <scope>NUCLEOTIDE SEQUENCE [LARGE SCALE GENOMIC DNA]</scope>
    <source>
        <strain evidence="5">J379</strain>
    </source>
</reference>
<evidence type="ECO:0000256" key="1">
    <source>
        <dbReference type="ARBA" id="ARBA00023125"/>
    </source>
</evidence>
<dbReference type="PROSITE" id="PS50943">
    <property type="entry name" value="HTH_CROC1"/>
    <property type="match status" value="1"/>
</dbReference>
<name>A0ABY5PA21_9ACTN</name>
<dbReference type="CDD" id="cd00093">
    <property type="entry name" value="HTH_XRE"/>
    <property type="match status" value="1"/>
</dbReference>
<feature type="compositionally biased region" description="Basic and acidic residues" evidence="2">
    <location>
        <begin position="9"/>
        <end position="18"/>
    </location>
</feature>
<gene>
    <name evidence="4" type="ORF">LRS13_12600</name>
</gene>
<keyword evidence="5" id="KW-1185">Reference proteome</keyword>
<feature type="domain" description="HTH cro/C1-type" evidence="3">
    <location>
        <begin position="35"/>
        <end position="89"/>
    </location>
</feature>
<dbReference type="RefSeq" id="WP_353862129.1">
    <property type="nucleotide sequence ID" value="NZ_CP088295.1"/>
</dbReference>
<evidence type="ECO:0000259" key="3">
    <source>
        <dbReference type="PROSITE" id="PS50943"/>
    </source>
</evidence>
<keyword evidence="1" id="KW-0238">DNA-binding</keyword>
<accession>A0ABY5PA21</accession>
<dbReference type="Pfam" id="PF01381">
    <property type="entry name" value="HTH_3"/>
    <property type="match status" value="1"/>
</dbReference>
<dbReference type="Proteomes" id="UP001058860">
    <property type="component" value="Chromosome"/>
</dbReference>
<sequence length="104" mass="11320">MRRVYPDVIEDRGSHREPAPVPADLQAQRALGVAVKARREALGLTQEQLSLKSGLHQRWISNVETGKRNPSYTSLRRLAAGLDYAASRLLAEAEAVEAGGPSDT</sequence>
<feature type="region of interest" description="Disordered" evidence="2">
    <location>
        <begin position="1"/>
        <end position="20"/>
    </location>
</feature>